<gene>
    <name evidence="1" type="ORF">Aple_042580</name>
</gene>
<protein>
    <recommendedName>
        <fullName evidence="3">RNA polymerase sigma-70 region 4 domain-containing protein</fullName>
    </recommendedName>
</protein>
<organism evidence="1 2">
    <name type="scientific">Acrocarpospora pleiomorpha</name>
    <dbReference type="NCBI Taxonomy" id="90975"/>
    <lineage>
        <taxon>Bacteria</taxon>
        <taxon>Bacillati</taxon>
        <taxon>Actinomycetota</taxon>
        <taxon>Actinomycetes</taxon>
        <taxon>Streptosporangiales</taxon>
        <taxon>Streptosporangiaceae</taxon>
        <taxon>Acrocarpospora</taxon>
    </lineage>
</organism>
<dbReference type="EMBL" id="BLAF01000022">
    <property type="protein sequence ID" value="GES21362.1"/>
    <property type="molecule type" value="Genomic_DNA"/>
</dbReference>
<name>A0A5M3XKH0_9ACTN</name>
<keyword evidence="2" id="KW-1185">Reference proteome</keyword>
<evidence type="ECO:0000313" key="1">
    <source>
        <dbReference type="EMBL" id="GES21362.1"/>
    </source>
</evidence>
<dbReference type="InterPro" id="IPR013324">
    <property type="entry name" value="RNA_pol_sigma_r3/r4-like"/>
</dbReference>
<sequence length="445" mass="49797">MHDTGEEAKADGWLVKAWRALDPRSRDMLIMRAENRTYRSIGRAHGVTHQRAQQIISGAGRWLVEAARRADPAWSTKIRELLRTRTVISDEELSQTLRDASGVARASLLVAEGLCHPRAWSKELSDHWALKTDALDALLRELAKEAPYRKDELREHATATGIPESLDIRSIMSAAKSPLTLDDSGVWVRRGAKKRDAAYLWLADQGEPRRAEAISEAIGQKAQATTEALRRDNRFRQVRPEGTWALTEWPRDGAYDYSDALEAMIEILTELGPLSRRDLTAELRRRYLVSNSRIHQCLISARVGLTYDGRIGLVERGAISADEKEPRQPDNAVHNEESGLLAFRLKVDKDIARGSGVVVSPWITWRLGLRQAPMERIFTIEGSGRQITFRRGTAAAQMSSVRLEAAERGMALGCELAAILRLEQDTMTIRHVCDPDTCAARSPDS</sequence>
<proteinExistence type="predicted"/>
<evidence type="ECO:0008006" key="3">
    <source>
        <dbReference type="Google" id="ProtNLM"/>
    </source>
</evidence>
<comment type="caution">
    <text evidence="1">The sequence shown here is derived from an EMBL/GenBank/DDBJ whole genome shotgun (WGS) entry which is preliminary data.</text>
</comment>
<dbReference type="SUPFAM" id="SSF88659">
    <property type="entry name" value="Sigma3 and sigma4 domains of RNA polymerase sigma factors"/>
    <property type="match status" value="1"/>
</dbReference>
<dbReference type="RefSeq" id="WP_344316870.1">
    <property type="nucleotide sequence ID" value="NZ_BAAAHM010000014.1"/>
</dbReference>
<accession>A0A5M3XKH0</accession>
<evidence type="ECO:0000313" key="2">
    <source>
        <dbReference type="Proteomes" id="UP000377595"/>
    </source>
</evidence>
<dbReference type="Proteomes" id="UP000377595">
    <property type="component" value="Unassembled WGS sequence"/>
</dbReference>
<reference evidence="1 2" key="1">
    <citation type="submission" date="2019-10" db="EMBL/GenBank/DDBJ databases">
        <title>Whole genome shotgun sequence of Acrocarpospora pleiomorpha NBRC 16267.</title>
        <authorList>
            <person name="Ichikawa N."/>
            <person name="Kimura A."/>
            <person name="Kitahashi Y."/>
            <person name="Komaki H."/>
            <person name="Oguchi A."/>
        </authorList>
    </citation>
    <scope>NUCLEOTIDE SEQUENCE [LARGE SCALE GENOMIC DNA]</scope>
    <source>
        <strain evidence="1 2">NBRC 16267</strain>
    </source>
</reference>
<dbReference type="AlphaFoldDB" id="A0A5M3XKH0"/>